<dbReference type="Proteomes" id="UP000821865">
    <property type="component" value="Chromosome 7"/>
</dbReference>
<gene>
    <name evidence="1" type="ORF">HPB49_000064</name>
</gene>
<evidence type="ECO:0000313" key="2">
    <source>
        <dbReference type="Proteomes" id="UP000821865"/>
    </source>
</evidence>
<organism evidence="1 2">
    <name type="scientific">Dermacentor silvarum</name>
    <name type="common">Tick</name>
    <dbReference type="NCBI Taxonomy" id="543639"/>
    <lineage>
        <taxon>Eukaryota</taxon>
        <taxon>Metazoa</taxon>
        <taxon>Ecdysozoa</taxon>
        <taxon>Arthropoda</taxon>
        <taxon>Chelicerata</taxon>
        <taxon>Arachnida</taxon>
        <taxon>Acari</taxon>
        <taxon>Parasitiformes</taxon>
        <taxon>Ixodida</taxon>
        <taxon>Ixodoidea</taxon>
        <taxon>Ixodidae</taxon>
        <taxon>Rhipicephalinae</taxon>
        <taxon>Dermacentor</taxon>
    </lineage>
</organism>
<keyword evidence="2" id="KW-1185">Reference proteome</keyword>
<accession>A0ACB8CCJ7</accession>
<protein>
    <submittedName>
        <fullName evidence="1">Uncharacterized protein</fullName>
    </submittedName>
</protein>
<proteinExistence type="predicted"/>
<dbReference type="EMBL" id="CM023476">
    <property type="protein sequence ID" value="KAH7940412.1"/>
    <property type="molecule type" value="Genomic_DNA"/>
</dbReference>
<reference evidence="1" key="1">
    <citation type="submission" date="2020-05" db="EMBL/GenBank/DDBJ databases">
        <title>Large-scale comparative analyses of tick genomes elucidate their genetic diversity and vector capacities.</title>
        <authorList>
            <person name="Jia N."/>
            <person name="Wang J."/>
            <person name="Shi W."/>
            <person name="Du L."/>
            <person name="Sun Y."/>
            <person name="Zhan W."/>
            <person name="Jiang J."/>
            <person name="Wang Q."/>
            <person name="Zhang B."/>
            <person name="Ji P."/>
            <person name="Sakyi L.B."/>
            <person name="Cui X."/>
            <person name="Yuan T."/>
            <person name="Jiang B."/>
            <person name="Yang W."/>
            <person name="Lam T.T.-Y."/>
            <person name="Chang Q."/>
            <person name="Ding S."/>
            <person name="Wang X."/>
            <person name="Zhu J."/>
            <person name="Ruan X."/>
            <person name="Zhao L."/>
            <person name="Wei J."/>
            <person name="Que T."/>
            <person name="Du C."/>
            <person name="Cheng J."/>
            <person name="Dai P."/>
            <person name="Han X."/>
            <person name="Huang E."/>
            <person name="Gao Y."/>
            <person name="Liu J."/>
            <person name="Shao H."/>
            <person name="Ye R."/>
            <person name="Li L."/>
            <person name="Wei W."/>
            <person name="Wang X."/>
            <person name="Wang C."/>
            <person name="Yang T."/>
            <person name="Huo Q."/>
            <person name="Li W."/>
            <person name="Guo W."/>
            <person name="Chen H."/>
            <person name="Zhou L."/>
            <person name="Ni X."/>
            <person name="Tian J."/>
            <person name="Zhou Y."/>
            <person name="Sheng Y."/>
            <person name="Liu T."/>
            <person name="Pan Y."/>
            <person name="Xia L."/>
            <person name="Li J."/>
            <person name="Zhao F."/>
            <person name="Cao W."/>
        </authorList>
    </citation>
    <scope>NUCLEOTIDE SEQUENCE</scope>
    <source>
        <strain evidence="1">Dsil-2018</strain>
    </source>
</reference>
<evidence type="ECO:0000313" key="1">
    <source>
        <dbReference type="EMBL" id="KAH7940412.1"/>
    </source>
</evidence>
<comment type="caution">
    <text evidence="1">The sequence shown here is derived from an EMBL/GenBank/DDBJ whole genome shotgun (WGS) entry which is preliminary data.</text>
</comment>
<sequence length="74" mass="8229">MDLAAAISTKALGTTAPLQNPAHRQPMHHLRRDIGVEAKLPCMPGRRQHFRTSCQPATSVWAMLDVLPYKDGHE</sequence>
<name>A0ACB8CCJ7_DERSI</name>